<dbReference type="InterPro" id="IPR000157">
    <property type="entry name" value="TIR_dom"/>
</dbReference>
<name>A0A1V9YX44_ACHHY</name>
<reference evidence="3 4" key="1">
    <citation type="journal article" date="2014" name="Genome Biol. Evol.">
        <title>The secreted proteins of Achlya hypogyna and Thraustotheca clavata identify the ancestral oomycete secretome and reveal gene acquisitions by horizontal gene transfer.</title>
        <authorList>
            <person name="Misner I."/>
            <person name="Blouin N."/>
            <person name="Leonard G."/>
            <person name="Richards T.A."/>
            <person name="Lane C.E."/>
        </authorList>
    </citation>
    <scope>NUCLEOTIDE SEQUENCE [LARGE SCALE GENOMIC DNA]</scope>
    <source>
        <strain evidence="3 4">ATCC 48635</strain>
    </source>
</reference>
<evidence type="ECO:0000256" key="1">
    <source>
        <dbReference type="SAM" id="MobiDB-lite"/>
    </source>
</evidence>
<dbReference type="Proteomes" id="UP000243579">
    <property type="component" value="Unassembled WGS sequence"/>
</dbReference>
<organism evidence="3 4">
    <name type="scientific">Achlya hypogyna</name>
    <name type="common">Oomycete</name>
    <name type="synonym">Protoachlya hypogyna</name>
    <dbReference type="NCBI Taxonomy" id="1202772"/>
    <lineage>
        <taxon>Eukaryota</taxon>
        <taxon>Sar</taxon>
        <taxon>Stramenopiles</taxon>
        <taxon>Oomycota</taxon>
        <taxon>Saprolegniomycetes</taxon>
        <taxon>Saprolegniales</taxon>
        <taxon>Achlyaceae</taxon>
        <taxon>Achlya</taxon>
    </lineage>
</organism>
<keyword evidence="4" id="KW-1185">Reference proteome</keyword>
<dbReference type="Pfam" id="PF13676">
    <property type="entry name" value="TIR_2"/>
    <property type="match status" value="1"/>
</dbReference>
<feature type="region of interest" description="Disordered" evidence="1">
    <location>
        <begin position="264"/>
        <end position="290"/>
    </location>
</feature>
<dbReference type="GO" id="GO:0007165">
    <property type="term" value="P:signal transduction"/>
    <property type="evidence" value="ECO:0007669"/>
    <property type="project" value="InterPro"/>
</dbReference>
<dbReference type="SUPFAM" id="SSF52200">
    <property type="entry name" value="Toll/Interleukin receptor TIR domain"/>
    <property type="match status" value="1"/>
</dbReference>
<proteinExistence type="predicted"/>
<evidence type="ECO:0000313" key="3">
    <source>
        <dbReference type="EMBL" id="OQR90379.1"/>
    </source>
</evidence>
<evidence type="ECO:0000313" key="4">
    <source>
        <dbReference type="Proteomes" id="UP000243579"/>
    </source>
</evidence>
<sequence length="694" mass="74614">MGAGASAQQLLALSAQDVAAEVVRLGSAYAPYETGIVANGLDGDVLAHLPPEQLPALLDTLGITNPIHMTKLRSLYDTHRPSLLKRTLSMAQRLDEKLNQSPRKPKAFDVFLSHNWGHDELHRDNHARVSKINAFLRARKLRTWFDEDQMAGNILKAMANGIEESQIVIVFVTQSYQNKVNGDNANDNCQLEFGMANATQTPQWMVPVVMEPCMLSPAHWSGQLKLVLGNQLYIDLAGDDATSFTHGCQNLLQRIEALLGKLGMPPMHSHRSSQDTLPPSSPRTNEDSELTQHLPAWQEAIETGNLELEADTVAAVVDQLSSLPQDTALTVASFPWPYLVHALEAPSVSLQDDACAMGVLLLDLLPTAADALLALPAVLQFLMTATTVSGDDWPRNAMVLLCNLSALESAAPTLLGSPVLDRLLTWMASLDASVPDETLLPRLETVANLAPCPLSRPALSPHYTNLVALMLRRPQLAWCTLRIFLHVADDTASAVALVDAGICDAMLSLAPRPDEMVLKVASHLVQHACAAVGIGTSAVWCTYLLQQASAGALASVSHRVVAGLSVDPVAMTGSLACATEWLGLWEAAPDKTALTILCNLSLIPEWAPLLSCRSTLLEAVLRAAKDGSDVGAAMCLANLLAWANETATSVPELYDTIIQGRPIWVAWSANESGDEARAVADQLLQVLATIPAIE</sequence>
<evidence type="ECO:0000259" key="2">
    <source>
        <dbReference type="Pfam" id="PF13676"/>
    </source>
</evidence>
<dbReference type="PANTHER" id="PTHR46270">
    <property type="entry name" value="ARMADILLO-TYPE FOLD-RELATED"/>
    <property type="match status" value="1"/>
</dbReference>
<dbReference type="InterPro" id="IPR035897">
    <property type="entry name" value="Toll_tir_struct_dom_sf"/>
</dbReference>
<protein>
    <recommendedName>
        <fullName evidence="2">TIR domain-containing protein</fullName>
    </recommendedName>
</protein>
<dbReference type="OrthoDB" id="67198at2759"/>
<dbReference type="EMBL" id="JNBR01000635">
    <property type="protein sequence ID" value="OQR90379.1"/>
    <property type="molecule type" value="Genomic_DNA"/>
</dbReference>
<feature type="domain" description="TIR" evidence="2">
    <location>
        <begin position="110"/>
        <end position="242"/>
    </location>
</feature>
<gene>
    <name evidence="3" type="ORF">ACHHYP_05582</name>
</gene>
<accession>A0A1V9YX44</accession>
<comment type="caution">
    <text evidence="3">The sequence shown here is derived from an EMBL/GenBank/DDBJ whole genome shotgun (WGS) entry which is preliminary data.</text>
</comment>
<dbReference type="Gene3D" id="3.40.50.10140">
    <property type="entry name" value="Toll/interleukin-1 receptor homology (TIR) domain"/>
    <property type="match status" value="1"/>
</dbReference>
<dbReference type="AlphaFoldDB" id="A0A1V9YX44"/>
<dbReference type="PANTHER" id="PTHR46270:SF2">
    <property type="entry name" value="TIR DOMAIN-CONTAINING PROTEIN"/>
    <property type="match status" value="1"/>
</dbReference>